<dbReference type="PROSITE" id="PS00455">
    <property type="entry name" value="AMP_BINDING"/>
    <property type="match status" value="1"/>
</dbReference>
<keyword evidence="2" id="KW-0596">Phosphopantetheine</keyword>
<evidence type="ECO:0000259" key="6">
    <source>
        <dbReference type="Pfam" id="PF00550"/>
    </source>
</evidence>
<dbReference type="VEuPathDB" id="FungiDB:BO72DRAFT_528194"/>
<dbReference type="AlphaFoldDB" id="A0A8G1VZ14"/>
<dbReference type="CDD" id="cd04433">
    <property type="entry name" value="AFD_class_I"/>
    <property type="match status" value="1"/>
</dbReference>
<dbReference type="InterPro" id="IPR023213">
    <property type="entry name" value="CAT-like_dom_sf"/>
</dbReference>
<organism evidence="9 10">
    <name type="scientific">Aspergillus fijiensis CBS 313.89</name>
    <dbReference type="NCBI Taxonomy" id="1448319"/>
    <lineage>
        <taxon>Eukaryota</taxon>
        <taxon>Fungi</taxon>
        <taxon>Dikarya</taxon>
        <taxon>Ascomycota</taxon>
        <taxon>Pezizomycotina</taxon>
        <taxon>Eurotiomycetes</taxon>
        <taxon>Eurotiomycetidae</taxon>
        <taxon>Eurotiales</taxon>
        <taxon>Aspergillaceae</taxon>
        <taxon>Aspergillus</taxon>
    </lineage>
</organism>
<dbReference type="OrthoDB" id="10253869at2759"/>
<dbReference type="GO" id="GO:0031956">
    <property type="term" value="F:medium-chain fatty acid-CoA ligase activity"/>
    <property type="evidence" value="ECO:0007669"/>
    <property type="project" value="TreeGrafter"/>
</dbReference>
<feature type="domain" description="Carrier" evidence="6">
    <location>
        <begin position="580"/>
        <end position="643"/>
    </location>
</feature>
<evidence type="ECO:0000259" key="5">
    <source>
        <dbReference type="Pfam" id="PF00501"/>
    </source>
</evidence>
<dbReference type="GeneID" id="63867495"/>
<dbReference type="InterPro" id="IPR001242">
    <property type="entry name" value="Condensation_dom"/>
</dbReference>
<reference evidence="9 10" key="1">
    <citation type="submission" date="2018-02" db="EMBL/GenBank/DDBJ databases">
        <title>The genomes of Aspergillus section Nigri reveals drivers in fungal speciation.</title>
        <authorList>
            <consortium name="DOE Joint Genome Institute"/>
            <person name="Vesth T.C."/>
            <person name="Nybo J."/>
            <person name="Theobald S."/>
            <person name="Brandl J."/>
            <person name="Frisvad J.C."/>
            <person name="Nielsen K.F."/>
            <person name="Lyhne E.K."/>
            <person name="Kogle M.E."/>
            <person name="Kuo A."/>
            <person name="Riley R."/>
            <person name="Clum A."/>
            <person name="Nolan M."/>
            <person name="Lipzen A."/>
            <person name="Salamov A."/>
            <person name="Henrissat B."/>
            <person name="Wiebenga A."/>
            <person name="De vries R.P."/>
            <person name="Grigoriev I.V."/>
            <person name="Mortensen U.H."/>
            <person name="Andersen M.R."/>
            <person name="Baker S.E."/>
        </authorList>
    </citation>
    <scope>NUCLEOTIDE SEQUENCE [LARGE SCALE GENOMIC DNA]</scope>
    <source>
        <strain evidence="9 10">CBS 313.89</strain>
    </source>
</reference>
<feature type="domain" description="Condensation" evidence="7">
    <location>
        <begin position="694"/>
        <end position="903"/>
    </location>
</feature>
<dbReference type="Proteomes" id="UP000249789">
    <property type="component" value="Unassembled WGS sequence"/>
</dbReference>
<dbReference type="Gene3D" id="3.30.559.30">
    <property type="entry name" value="Nonribosomal peptide synthetase, condensation domain"/>
    <property type="match status" value="1"/>
</dbReference>
<evidence type="ECO:0000259" key="8">
    <source>
        <dbReference type="Pfam" id="PF13193"/>
    </source>
</evidence>
<evidence type="ECO:0000259" key="7">
    <source>
        <dbReference type="Pfam" id="PF00668"/>
    </source>
</evidence>
<dbReference type="Pfam" id="PF13193">
    <property type="entry name" value="AMP-binding_C"/>
    <property type="match status" value="1"/>
</dbReference>
<comment type="similarity">
    <text evidence="1">Belongs to the ATP-dependent AMP-binding enzyme family.</text>
</comment>
<dbReference type="InterPro" id="IPR009081">
    <property type="entry name" value="PP-bd_ACP"/>
</dbReference>
<dbReference type="Pfam" id="PF00550">
    <property type="entry name" value="PP-binding"/>
    <property type="match status" value="1"/>
</dbReference>
<evidence type="ECO:0000256" key="4">
    <source>
        <dbReference type="ARBA" id="ARBA00022598"/>
    </source>
</evidence>
<dbReference type="Pfam" id="PF00668">
    <property type="entry name" value="Condensation"/>
    <property type="match status" value="1"/>
</dbReference>
<dbReference type="InterPro" id="IPR045851">
    <property type="entry name" value="AMP-bd_C_sf"/>
</dbReference>
<evidence type="ECO:0000313" key="9">
    <source>
        <dbReference type="EMBL" id="RAK76876.1"/>
    </source>
</evidence>
<evidence type="ECO:0000256" key="3">
    <source>
        <dbReference type="ARBA" id="ARBA00022553"/>
    </source>
</evidence>
<dbReference type="InterPro" id="IPR036736">
    <property type="entry name" value="ACP-like_sf"/>
</dbReference>
<sequence>MAGIPLAEAADDSQHPPDRHLFGLLEQTAQRFPNHDAVVALRQSEEQGPSGTESPQPLRWTFSELHARSIRLAASLAQAGIGKNSRIAAFLLNEAEWAVLFWAAARLGCQFAPLDPRMLGQRADALHLLRKLEPAAVFVSASSMTEPLDAALEEGGFQPILKGITRATDEQSVPTSWTTLPKLMANAPNESILPPPPTDTDDTILILFTSGTTSLPKGCPHTTLSIATPGLMVVNTLNIEPSDHLCGHLPSFHIFAIVMTLGTWFSGGTVVYPSPTFDPAASLEAIRLGAKVHTACVPSMVQAIAAQLTPESGPLETLYQIVLGGASLSPSIVELCLSLGADRVIAGYGTTEGVATLLNFYEAASHKRIQGEVCLGPPRAGTRVRICAPESRVPIRRGQLGELHQGGYPIFGGYLDASAEDNSTCYQEDGVNWSATGDQGYMDQDGNVYLLGRYKDLIIRGGENISPVKIEQCLTRISGVREAYVVGIPDPVAGEVPMAVIRRDKSVDVSPSSLQAKVQEELGRSFSPTKIIELEDDLKQDRYPTTTTGKVLKPNLKTLVIEYLEQQASVVSESGDYVAQIAAIWAAITGMKAEQLDLDAPIRTFADSMMMIQYLHTATKRLGRVTRKDLIEHDTIRKQAHLIADRSIASMKTPVVNVHASTVGAQHTYLDPARVQQAGESTLRPLGFGWDDVEETMHVTDTQTWFLKDTLSPSAFKIRTSWIAAPGLSVEYLEAILHLWLHRHPLLRSTVAQYDQDRMVWMIMRPTSRWMNLHIAHSHEVDHISCLTGYKADSPWEGCVALPGPFLKATIFKDRASSRAGVVMHCHHGIYDAVTIFRWLQDFKDLLANNGLPRMDFRHYGRFISDYQKYIYSQAAENAVDFHVKRLKGVSAAQDIPWPRLSTWNEVRAQGQDPFISGSTKKYIHLPGLAEMRRASSVPVPVIGKAACVLLNAHRTGVSEAVFNVAASGRFWPGAESDDSLVQHHHPNPLEIDGPMIGFFVERVTVQPTETVRSLLTRLAEDQDVQSLYTHAPFSRVLSRLRELDAAAGTDDATFIEQAAFTQVFNWRLEQYSEQETDPIRMVDFRGGYDLGLIWLPTLMPNDILELEVIMNTLTFGGEETVGLMEEYLSVMAWLCEAGNLDKPVSGCRYEGGLFVGLEVM</sequence>
<feature type="domain" description="AMP-binding enzyme C-terminal" evidence="8">
    <location>
        <begin position="469"/>
        <end position="540"/>
    </location>
</feature>
<dbReference type="InterPro" id="IPR020845">
    <property type="entry name" value="AMP-binding_CS"/>
</dbReference>
<keyword evidence="10" id="KW-1185">Reference proteome</keyword>
<dbReference type="PANTHER" id="PTHR43201:SF5">
    <property type="entry name" value="MEDIUM-CHAIN ACYL-COA LIGASE ACSF2, MITOCHONDRIAL"/>
    <property type="match status" value="1"/>
</dbReference>
<dbReference type="InterPro" id="IPR042099">
    <property type="entry name" value="ANL_N_sf"/>
</dbReference>
<name>A0A8G1VZ14_9EURO</name>
<dbReference type="SUPFAM" id="SSF47336">
    <property type="entry name" value="ACP-like"/>
    <property type="match status" value="1"/>
</dbReference>
<evidence type="ECO:0000313" key="10">
    <source>
        <dbReference type="Proteomes" id="UP000249789"/>
    </source>
</evidence>
<dbReference type="Pfam" id="PF00501">
    <property type="entry name" value="AMP-binding"/>
    <property type="match status" value="1"/>
</dbReference>
<dbReference type="InterPro" id="IPR000873">
    <property type="entry name" value="AMP-dep_synth/lig_dom"/>
</dbReference>
<feature type="domain" description="AMP-dependent synthetase/ligase" evidence="5">
    <location>
        <begin position="25"/>
        <end position="415"/>
    </location>
</feature>
<dbReference type="InterPro" id="IPR025110">
    <property type="entry name" value="AMP-bd_C"/>
</dbReference>
<dbReference type="Gene3D" id="3.30.559.10">
    <property type="entry name" value="Chloramphenicol acetyltransferase-like domain"/>
    <property type="match status" value="1"/>
</dbReference>
<keyword evidence="4" id="KW-0436">Ligase</keyword>
<dbReference type="Gene3D" id="3.30.300.30">
    <property type="match status" value="1"/>
</dbReference>
<dbReference type="SUPFAM" id="SSF56801">
    <property type="entry name" value="Acetyl-CoA synthetase-like"/>
    <property type="match status" value="1"/>
</dbReference>
<dbReference type="RefSeq" id="XP_040800886.1">
    <property type="nucleotide sequence ID" value="XM_040950160.1"/>
</dbReference>
<protein>
    <submittedName>
        <fullName evidence="9">AMP-binding enzyme family protein</fullName>
    </submittedName>
</protein>
<dbReference type="EMBL" id="KZ824646">
    <property type="protein sequence ID" value="RAK76876.1"/>
    <property type="molecule type" value="Genomic_DNA"/>
</dbReference>
<evidence type="ECO:0000256" key="2">
    <source>
        <dbReference type="ARBA" id="ARBA00022450"/>
    </source>
</evidence>
<proteinExistence type="inferred from homology"/>
<dbReference type="SUPFAM" id="SSF52777">
    <property type="entry name" value="CoA-dependent acyltransferases"/>
    <property type="match status" value="1"/>
</dbReference>
<keyword evidence="3" id="KW-0597">Phosphoprotein</keyword>
<dbReference type="Gene3D" id="3.40.50.12780">
    <property type="entry name" value="N-terminal domain of ligase-like"/>
    <property type="match status" value="1"/>
</dbReference>
<accession>A0A8G1VZ14</accession>
<dbReference type="GO" id="GO:0006631">
    <property type="term" value="P:fatty acid metabolic process"/>
    <property type="evidence" value="ECO:0007669"/>
    <property type="project" value="TreeGrafter"/>
</dbReference>
<dbReference type="PANTHER" id="PTHR43201">
    <property type="entry name" value="ACYL-COA SYNTHETASE"/>
    <property type="match status" value="1"/>
</dbReference>
<gene>
    <name evidence="9" type="ORF">BO72DRAFT_528194</name>
</gene>
<evidence type="ECO:0000256" key="1">
    <source>
        <dbReference type="ARBA" id="ARBA00006432"/>
    </source>
</evidence>